<dbReference type="NCBIfam" id="TIGR00229">
    <property type="entry name" value="sensory_box"/>
    <property type="match status" value="1"/>
</dbReference>
<dbReference type="InterPro" id="IPR001789">
    <property type="entry name" value="Sig_transdc_resp-reg_receiver"/>
</dbReference>
<dbReference type="SMART" id="SM00448">
    <property type="entry name" value="REC"/>
    <property type="match status" value="1"/>
</dbReference>
<dbReference type="SUPFAM" id="SSF55785">
    <property type="entry name" value="PYP-like sensor domain (PAS domain)"/>
    <property type="match status" value="2"/>
</dbReference>
<feature type="domain" description="Response regulatory" evidence="6">
    <location>
        <begin position="654"/>
        <end position="770"/>
    </location>
</feature>
<protein>
    <recommendedName>
        <fullName evidence="2">histidine kinase</fullName>
        <ecNumber evidence="2">2.7.13.3</ecNumber>
    </recommendedName>
</protein>
<dbReference type="CDD" id="cd00082">
    <property type="entry name" value="HisKA"/>
    <property type="match status" value="1"/>
</dbReference>
<dbReference type="InterPro" id="IPR003594">
    <property type="entry name" value="HATPase_dom"/>
</dbReference>
<reference evidence="8 9" key="1">
    <citation type="journal article" date="2016" name="Int. J. Syst. Evol. Microbiol.">
        <title>Arsenicitalea aurantiaca gen. nov., sp. nov., a new member of the family Hyphomicrobiaceae, isolated from high-arsenic sediment.</title>
        <authorList>
            <person name="Mu Y."/>
            <person name="Zhou L."/>
            <person name="Zeng X.C."/>
            <person name="Liu L."/>
            <person name="Pan Y."/>
            <person name="Chen X."/>
            <person name="Wang J."/>
            <person name="Li S."/>
            <person name="Li W.J."/>
            <person name="Wang Y."/>
        </authorList>
    </citation>
    <scope>NUCLEOTIDE SEQUENCE [LARGE SCALE GENOMIC DNA]</scope>
    <source>
        <strain evidence="8 9">42-50</strain>
    </source>
</reference>
<dbReference type="Gene3D" id="3.40.50.2300">
    <property type="match status" value="1"/>
</dbReference>
<keyword evidence="3 4" id="KW-0597">Phosphoprotein</keyword>
<dbReference type="SUPFAM" id="SSF55874">
    <property type="entry name" value="ATPase domain of HSP90 chaperone/DNA topoisomerase II/histidine kinase"/>
    <property type="match status" value="1"/>
</dbReference>
<dbReference type="Pfam" id="PF08447">
    <property type="entry name" value="PAS_3"/>
    <property type="match status" value="2"/>
</dbReference>
<proteinExistence type="predicted"/>
<dbReference type="CDD" id="cd18161">
    <property type="entry name" value="REC_hyHK_blue-like"/>
    <property type="match status" value="1"/>
</dbReference>
<dbReference type="InterPro" id="IPR011006">
    <property type="entry name" value="CheY-like_superfamily"/>
</dbReference>
<dbReference type="Gene3D" id="1.10.287.130">
    <property type="match status" value="1"/>
</dbReference>
<dbReference type="SUPFAM" id="SSF52172">
    <property type="entry name" value="CheY-like"/>
    <property type="match status" value="1"/>
</dbReference>
<comment type="catalytic activity">
    <reaction evidence="1">
        <text>ATP + protein L-histidine = ADP + protein N-phospho-L-histidine.</text>
        <dbReference type="EC" id="2.7.13.3"/>
    </reaction>
</comment>
<evidence type="ECO:0000256" key="3">
    <source>
        <dbReference type="ARBA" id="ARBA00022553"/>
    </source>
</evidence>
<dbReference type="CDD" id="cd16919">
    <property type="entry name" value="HATPase_CckA-like"/>
    <property type="match status" value="1"/>
</dbReference>
<dbReference type="PROSITE" id="PS50109">
    <property type="entry name" value="HIS_KIN"/>
    <property type="match status" value="1"/>
</dbReference>
<evidence type="ECO:0000259" key="7">
    <source>
        <dbReference type="PROSITE" id="PS50112"/>
    </source>
</evidence>
<dbReference type="InterPro" id="IPR001610">
    <property type="entry name" value="PAC"/>
</dbReference>
<organism evidence="8 9">
    <name type="scientific">Arsenicitalea aurantiaca</name>
    <dbReference type="NCBI Taxonomy" id="1783274"/>
    <lineage>
        <taxon>Bacteria</taxon>
        <taxon>Pseudomonadati</taxon>
        <taxon>Pseudomonadota</taxon>
        <taxon>Alphaproteobacteria</taxon>
        <taxon>Hyphomicrobiales</taxon>
        <taxon>Devosiaceae</taxon>
        <taxon>Arsenicitalea</taxon>
    </lineage>
</organism>
<dbReference type="EMBL" id="RZNJ01000003">
    <property type="protein sequence ID" value="RUT31352.1"/>
    <property type="molecule type" value="Genomic_DNA"/>
</dbReference>
<dbReference type="InterPro" id="IPR000014">
    <property type="entry name" value="PAS"/>
</dbReference>
<dbReference type="Gene3D" id="3.30.565.10">
    <property type="entry name" value="Histidine kinase-like ATPase, C-terminal domain"/>
    <property type="match status" value="1"/>
</dbReference>
<evidence type="ECO:0000259" key="5">
    <source>
        <dbReference type="PROSITE" id="PS50109"/>
    </source>
</evidence>
<dbReference type="AlphaFoldDB" id="A0A433XBB1"/>
<dbReference type="CDD" id="cd00130">
    <property type="entry name" value="PAS"/>
    <property type="match status" value="2"/>
</dbReference>
<feature type="domain" description="PAS" evidence="7">
    <location>
        <begin position="294"/>
        <end position="349"/>
    </location>
</feature>
<gene>
    <name evidence="8" type="ORF">EMQ25_10905</name>
</gene>
<dbReference type="InterPro" id="IPR036097">
    <property type="entry name" value="HisK_dim/P_sf"/>
</dbReference>
<name>A0A433XBB1_9HYPH</name>
<evidence type="ECO:0000313" key="8">
    <source>
        <dbReference type="EMBL" id="RUT31352.1"/>
    </source>
</evidence>
<dbReference type="SMART" id="SM00388">
    <property type="entry name" value="HisKA"/>
    <property type="match status" value="1"/>
</dbReference>
<dbReference type="PROSITE" id="PS50110">
    <property type="entry name" value="RESPONSE_REGULATORY"/>
    <property type="match status" value="1"/>
</dbReference>
<dbReference type="PANTHER" id="PTHR43065:SF49">
    <property type="entry name" value="HISTIDINE KINASE"/>
    <property type="match status" value="1"/>
</dbReference>
<feature type="modified residue" description="4-aspartylphosphate" evidence="4">
    <location>
        <position position="704"/>
    </location>
</feature>
<keyword evidence="9" id="KW-1185">Reference proteome</keyword>
<dbReference type="Pfam" id="PF00072">
    <property type="entry name" value="Response_reg"/>
    <property type="match status" value="1"/>
</dbReference>
<evidence type="ECO:0000256" key="4">
    <source>
        <dbReference type="PROSITE-ProRule" id="PRU00169"/>
    </source>
</evidence>
<dbReference type="GO" id="GO:0000155">
    <property type="term" value="F:phosphorelay sensor kinase activity"/>
    <property type="evidence" value="ECO:0007669"/>
    <property type="project" value="InterPro"/>
</dbReference>
<evidence type="ECO:0000259" key="6">
    <source>
        <dbReference type="PROSITE" id="PS50110"/>
    </source>
</evidence>
<dbReference type="PROSITE" id="PS50112">
    <property type="entry name" value="PAS"/>
    <property type="match status" value="1"/>
</dbReference>
<dbReference type="Gene3D" id="3.30.450.20">
    <property type="entry name" value="PAS domain"/>
    <property type="match status" value="2"/>
</dbReference>
<dbReference type="Proteomes" id="UP000281547">
    <property type="component" value="Unassembled WGS sequence"/>
</dbReference>
<sequence>MNEALSAYPKGSATRNAIGGLATSSLLPQYFASLTRLAERLCRAESCVVLLDGPDGLLRVDRAEGANENEAEFLEMALGAVDRVSQQDFGATVRAAAPIIGRSGERLGLVAVSGRATSGMRLGEALRETMIALADEAAAIIESTGLELLPDRNALCTLADTLPAIIWMQGGAGALFVSDRAYEITGVDRGEAVTALFEKVHPEDRAILHQACEDAFVRRVEVRYRIAHRDGAYHWHAAAIAPVTDLGGSHAVGVAVDIDGHLSLGGIQTGDGARGAQLNIFDRQQIWTLSQDLLAVLDLGGHILDANPAWTDGLGHGVDGLLGADIFTLIHPDDRQAARACLALAMDGSRDRQGEYRIRDAAGRYRPVTTSVRVDSRHVYFYGRDMSAQRESEEQLRQAQKMEAVGQLTGGVAHDFNNLLTVILGNAESLVDTLSADTEARLHAELVMSAAERGAELTGRMLAFARRQPLDARSTDVTRLLGDLERLLRRTIGESFEIEFVHAAGLWPALVDPGQLESAIVNLCINARDAMGRSGRITIETANMHLDEGYSRQHSEVQPGQYVMIAVSDTGCGMSPETMARAFEPFFTTKPVGEGTGLGLSMIYGFIKQSGGHIMLYSELGVGTVVRLYLPRSQAVAAGATERRTDGAPMGNETVLVVEDEAMVRDHLTKQLDSLGYRCIPAQNAAVALALLRSPIPVDLMFTDLVMPGGMNGRELAEEARRLRPELKVLFSSGYAENALLHQGRLPRGAHLLQKPYRRQALAEKVRAVLDGDAASA</sequence>
<dbReference type="InterPro" id="IPR036890">
    <property type="entry name" value="HATPase_C_sf"/>
</dbReference>
<dbReference type="PANTHER" id="PTHR43065">
    <property type="entry name" value="SENSOR HISTIDINE KINASE"/>
    <property type="match status" value="1"/>
</dbReference>
<dbReference type="SMART" id="SM00086">
    <property type="entry name" value="PAC"/>
    <property type="match status" value="2"/>
</dbReference>
<dbReference type="EC" id="2.7.13.3" evidence="2"/>
<evidence type="ECO:0000313" key="9">
    <source>
        <dbReference type="Proteomes" id="UP000281547"/>
    </source>
</evidence>
<feature type="domain" description="Histidine kinase" evidence="5">
    <location>
        <begin position="411"/>
        <end position="634"/>
    </location>
</feature>
<dbReference type="PRINTS" id="PR00344">
    <property type="entry name" value="BCTRLSENSOR"/>
</dbReference>
<dbReference type="InterPro" id="IPR003661">
    <property type="entry name" value="HisK_dim/P_dom"/>
</dbReference>
<dbReference type="InterPro" id="IPR005467">
    <property type="entry name" value="His_kinase_dom"/>
</dbReference>
<dbReference type="OrthoDB" id="9796100at2"/>
<dbReference type="SMART" id="SM00387">
    <property type="entry name" value="HATPase_c"/>
    <property type="match status" value="1"/>
</dbReference>
<evidence type="ECO:0000256" key="2">
    <source>
        <dbReference type="ARBA" id="ARBA00012438"/>
    </source>
</evidence>
<dbReference type="SMART" id="SM00091">
    <property type="entry name" value="PAS"/>
    <property type="match status" value="2"/>
</dbReference>
<dbReference type="InterPro" id="IPR004358">
    <property type="entry name" value="Sig_transdc_His_kin-like_C"/>
</dbReference>
<dbReference type="InterPro" id="IPR035965">
    <property type="entry name" value="PAS-like_dom_sf"/>
</dbReference>
<evidence type="ECO:0000256" key="1">
    <source>
        <dbReference type="ARBA" id="ARBA00000085"/>
    </source>
</evidence>
<dbReference type="InterPro" id="IPR013655">
    <property type="entry name" value="PAS_fold_3"/>
</dbReference>
<dbReference type="Pfam" id="PF00512">
    <property type="entry name" value="HisKA"/>
    <property type="match status" value="1"/>
</dbReference>
<accession>A0A433XBB1</accession>
<comment type="caution">
    <text evidence="8">The sequence shown here is derived from an EMBL/GenBank/DDBJ whole genome shotgun (WGS) entry which is preliminary data.</text>
</comment>
<dbReference type="RefSeq" id="WP_127188597.1">
    <property type="nucleotide sequence ID" value="NZ_RZNJ01000003.1"/>
</dbReference>
<dbReference type="SUPFAM" id="SSF47384">
    <property type="entry name" value="Homodimeric domain of signal transducing histidine kinase"/>
    <property type="match status" value="1"/>
</dbReference>
<dbReference type="Pfam" id="PF02518">
    <property type="entry name" value="HATPase_c"/>
    <property type="match status" value="1"/>
</dbReference>